<keyword evidence="1" id="KW-0472">Membrane</keyword>
<dbReference type="EMBL" id="BRLJ01000003">
    <property type="protein sequence ID" value="GKX62830.1"/>
    <property type="molecule type" value="Genomic_DNA"/>
</dbReference>
<evidence type="ECO:0008006" key="4">
    <source>
        <dbReference type="Google" id="ProtNLM"/>
    </source>
</evidence>
<name>A0ABQ5LGZ0_9GAMM</name>
<sequence length="145" mass="15958">MDLWARIQRVLWGITSLDYALVGRWLGWIARGRFYHTTILTSGRITGEHIIGWVAHYLIGVMLAALLTIVVGSKWLYQPTLIPALITGIVSVVAPFFVMQPAFGFGIAAAKTPAPNIARIRSMITHLVFGLGIYLAAKVSLWLLG</sequence>
<feature type="transmembrane region" description="Helical" evidence="1">
    <location>
        <begin position="84"/>
        <end position="103"/>
    </location>
</feature>
<keyword evidence="1" id="KW-0812">Transmembrane</keyword>
<evidence type="ECO:0000313" key="2">
    <source>
        <dbReference type="EMBL" id="GKX62830.1"/>
    </source>
</evidence>
<keyword evidence="1" id="KW-1133">Transmembrane helix</keyword>
<organism evidence="2 3">
    <name type="scientific">Pragia fontium</name>
    <dbReference type="NCBI Taxonomy" id="82985"/>
    <lineage>
        <taxon>Bacteria</taxon>
        <taxon>Pseudomonadati</taxon>
        <taxon>Pseudomonadota</taxon>
        <taxon>Gammaproteobacteria</taxon>
        <taxon>Enterobacterales</taxon>
        <taxon>Budviciaceae</taxon>
        <taxon>Pragia</taxon>
    </lineage>
</organism>
<proteinExistence type="predicted"/>
<feature type="transmembrane region" description="Helical" evidence="1">
    <location>
        <begin position="12"/>
        <end position="30"/>
    </location>
</feature>
<dbReference type="InterPro" id="IPR021329">
    <property type="entry name" value="DUF2938"/>
</dbReference>
<feature type="transmembrane region" description="Helical" evidence="1">
    <location>
        <begin position="50"/>
        <end position="72"/>
    </location>
</feature>
<reference evidence="2" key="1">
    <citation type="submission" date="2022-06" db="EMBL/GenBank/DDBJ databases">
        <title>Draft genome sequences of Pragia fontium str. JCM24417.</title>
        <authorList>
            <person name="Wakabayashi Y."/>
            <person name="Kojima K."/>
        </authorList>
    </citation>
    <scope>NUCLEOTIDE SEQUENCE</scope>
    <source>
        <strain evidence="2">JCM 24417</strain>
    </source>
</reference>
<protein>
    <recommendedName>
        <fullName evidence="4">DUF2938 domain-containing protein</fullName>
    </recommendedName>
</protein>
<gene>
    <name evidence="2" type="ORF">SOASR032_13990</name>
</gene>
<comment type="caution">
    <text evidence="2">The sequence shown here is derived from an EMBL/GenBank/DDBJ whole genome shotgun (WGS) entry which is preliminary data.</text>
</comment>
<feature type="transmembrane region" description="Helical" evidence="1">
    <location>
        <begin position="123"/>
        <end position="144"/>
    </location>
</feature>
<keyword evidence="3" id="KW-1185">Reference proteome</keyword>
<evidence type="ECO:0000313" key="3">
    <source>
        <dbReference type="Proteomes" id="UP001059610"/>
    </source>
</evidence>
<accession>A0ABQ5LGZ0</accession>
<evidence type="ECO:0000256" key="1">
    <source>
        <dbReference type="SAM" id="Phobius"/>
    </source>
</evidence>
<dbReference type="Pfam" id="PF11158">
    <property type="entry name" value="DUF2938"/>
    <property type="match status" value="1"/>
</dbReference>
<dbReference type="Proteomes" id="UP001059610">
    <property type="component" value="Unassembled WGS sequence"/>
</dbReference>